<dbReference type="InterPro" id="IPR005493">
    <property type="entry name" value="RraA/RraA-like"/>
</dbReference>
<keyword evidence="3" id="KW-1185">Reference proteome</keyword>
<keyword evidence="1" id="KW-0479">Metal-binding</keyword>
<dbReference type="AlphaFoldDB" id="A0A9X0CC40"/>
<dbReference type="EMBL" id="MU827927">
    <property type="protein sequence ID" value="KAJ7314878.1"/>
    <property type="molecule type" value="Genomic_DNA"/>
</dbReference>
<dbReference type="Gene3D" id="3.50.30.40">
    <property type="entry name" value="Ribonuclease E inhibitor RraA/RraA-like"/>
    <property type="match status" value="1"/>
</dbReference>
<dbReference type="InterPro" id="IPR036704">
    <property type="entry name" value="RraA/RraA-like_sf"/>
</dbReference>
<reference evidence="2" key="1">
    <citation type="submission" date="2023-01" db="EMBL/GenBank/DDBJ databases">
        <title>Genome assembly of the deep-sea coral Lophelia pertusa.</title>
        <authorList>
            <person name="Herrera S."/>
            <person name="Cordes E."/>
        </authorList>
    </citation>
    <scope>NUCLEOTIDE SEQUENCE</scope>
    <source>
        <strain evidence="2">USNM1676648</strain>
        <tissue evidence="2">Polyp</tissue>
    </source>
</reference>
<organism evidence="2 3">
    <name type="scientific">Desmophyllum pertusum</name>
    <dbReference type="NCBI Taxonomy" id="174260"/>
    <lineage>
        <taxon>Eukaryota</taxon>
        <taxon>Metazoa</taxon>
        <taxon>Cnidaria</taxon>
        <taxon>Anthozoa</taxon>
        <taxon>Hexacorallia</taxon>
        <taxon>Scleractinia</taxon>
        <taxon>Caryophylliina</taxon>
        <taxon>Caryophylliidae</taxon>
        <taxon>Desmophyllum</taxon>
    </lineage>
</organism>
<evidence type="ECO:0008006" key="4">
    <source>
        <dbReference type="Google" id="ProtNLM"/>
    </source>
</evidence>
<sequence length="53" mass="5634">MMGSLLTGLAFKRGWAGVVINGCIRDSEEIAEIQIGVKALATMPRRSEKTGIG</sequence>
<dbReference type="PANTHER" id="PTHR33254">
    <property type="entry name" value="4-HYDROXY-4-METHYL-2-OXOGLUTARATE ALDOLASE 3-RELATED"/>
    <property type="match status" value="1"/>
</dbReference>
<name>A0A9X0CC40_9CNID</name>
<evidence type="ECO:0000313" key="3">
    <source>
        <dbReference type="Proteomes" id="UP001163046"/>
    </source>
</evidence>
<evidence type="ECO:0000313" key="2">
    <source>
        <dbReference type="EMBL" id="KAJ7314878.1"/>
    </source>
</evidence>
<dbReference type="SUPFAM" id="SSF89562">
    <property type="entry name" value="RraA-like"/>
    <property type="match status" value="1"/>
</dbReference>
<comment type="caution">
    <text evidence="2">The sequence shown here is derived from an EMBL/GenBank/DDBJ whole genome shotgun (WGS) entry which is preliminary data.</text>
</comment>
<keyword evidence="1" id="KW-0460">Magnesium</keyword>
<dbReference type="Pfam" id="PF03737">
    <property type="entry name" value="RraA-like"/>
    <property type="match status" value="1"/>
</dbReference>
<dbReference type="Proteomes" id="UP001163046">
    <property type="component" value="Unassembled WGS sequence"/>
</dbReference>
<dbReference type="PANTHER" id="PTHR33254:SF4">
    <property type="entry name" value="4-HYDROXY-4-METHYL-2-OXOGLUTARATE ALDOLASE 3-RELATED"/>
    <property type="match status" value="1"/>
</dbReference>
<dbReference type="GO" id="GO:0046872">
    <property type="term" value="F:metal ion binding"/>
    <property type="evidence" value="ECO:0007669"/>
    <property type="project" value="UniProtKB-KW"/>
</dbReference>
<protein>
    <recommendedName>
        <fullName evidence="4">Oxaloacetate decarboxylase</fullName>
    </recommendedName>
</protein>
<proteinExistence type="predicted"/>
<dbReference type="OrthoDB" id="1476984at2759"/>
<comment type="cofactor">
    <cofactor evidence="1">
        <name>Mg(2+)</name>
        <dbReference type="ChEBI" id="CHEBI:18420"/>
    </cofactor>
</comment>
<evidence type="ECO:0000256" key="1">
    <source>
        <dbReference type="PIRSR" id="PIRSR605493-1"/>
    </source>
</evidence>
<accession>A0A9X0CC40</accession>
<feature type="binding site" evidence="1">
    <location>
        <position position="26"/>
    </location>
    <ligand>
        <name>Mg(2+)</name>
        <dbReference type="ChEBI" id="CHEBI:18420"/>
    </ligand>
</feature>
<feature type="non-terminal residue" evidence="2">
    <location>
        <position position="53"/>
    </location>
</feature>
<feature type="binding site" evidence="1">
    <location>
        <position position="25"/>
    </location>
    <ligand>
        <name>substrate</name>
    </ligand>
</feature>
<feature type="binding site" evidence="1">
    <location>
        <begin position="3"/>
        <end position="6"/>
    </location>
    <ligand>
        <name>substrate</name>
    </ligand>
</feature>
<gene>
    <name evidence="2" type="ORF">OS493_039077</name>
</gene>